<organism evidence="2 3">
    <name type="scientific">Novosphingobium marinum</name>
    <dbReference type="NCBI Taxonomy" id="1514948"/>
    <lineage>
        <taxon>Bacteria</taxon>
        <taxon>Pseudomonadati</taxon>
        <taxon>Pseudomonadota</taxon>
        <taxon>Alphaproteobacteria</taxon>
        <taxon>Sphingomonadales</taxon>
        <taxon>Sphingomonadaceae</taxon>
        <taxon>Novosphingobium</taxon>
    </lineage>
</organism>
<evidence type="ECO:0000259" key="1">
    <source>
        <dbReference type="PROSITE" id="PS51186"/>
    </source>
</evidence>
<accession>A0A7Z0BUG0</accession>
<dbReference type="Proteomes" id="UP000522081">
    <property type="component" value="Unassembled WGS sequence"/>
</dbReference>
<keyword evidence="3" id="KW-1185">Reference proteome</keyword>
<dbReference type="GO" id="GO:0016747">
    <property type="term" value="F:acyltransferase activity, transferring groups other than amino-acyl groups"/>
    <property type="evidence" value="ECO:0007669"/>
    <property type="project" value="InterPro"/>
</dbReference>
<feature type="domain" description="N-acetyltransferase" evidence="1">
    <location>
        <begin position="8"/>
        <end position="169"/>
    </location>
</feature>
<dbReference type="InterPro" id="IPR051531">
    <property type="entry name" value="N-acetyltransferase"/>
</dbReference>
<comment type="caution">
    <text evidence="2">The sequence shown here is derived from an EMBL/GenBank/DDBJ whole genome shotgun (WGS) entry which is preliminary data.</text>
</comment>
<reference evidence="2 3" key="1">
    <citation type="submission" date="2020-07" db="EMBL/GenBank/DDBJ databases">
        <title>Genomic Encyclopedia of Type Strains, Phase IV (KMG-IV): sequencing the most valuable type-strain genomes for metagenomic binning, comparative biology and taxonomic classification.</title>
        <authorList>
            <person name="Goeker M."/>
        </authorList>
    </citation>
    <scope>NUCLEOTIDE SEQUENCE [LARGE SCALE GENOMIC DNA]</scope>
    <source>
        <strain evidence="2 3">DSM 29043</strain>
    </source>
</reference>
<dbReference type="InterPro" id="IPR016181">
    <property type="entry name" value="Acyl_CoA_acyltransferase"/>
</dbReference>
<dbReference type="AlphaFoldDB" id="A0A7Z0BUG0"/>
<dbReference type="RefSeq" id="WP_179407036.1">
    <property type="nucleotide sequence ID" value="NZ_BMGF01000002.1"/>
</dbReference>
<gene>
    <name evidence="2" type="ORF">FHS75_001482</name>
</gene>
<evidence type="ECO:0000313" key="2">
    <source>
        <dbReference type="EMBL" id="NYH95163.1"/>
    </source>
</evidence>
<dbReference type="CDD" id="cd04301">
    <property type="entry name" value="NAT_SF"/>
    <property type="match status" value="1"/>
</dbReference>
<dbReference type="PANTHER" id="PTHR43792">
    <property type="entry name" value="GNAT FAMILY, PUTATIVE (AFU_ORTHOLOGUE AFUA_3G00765)-RELATED-RELATED"/>
    <property type="match status" value="1"/>
</dbReference>
<protein>
    <submittedName>
        <fullName evidence="2">RimJ/RimL family protein N-acetyltransferase</fullName>
    </submittedName>
</protein>
<keyword evidence="2" id="KW-0808">Transferase</keyword>
<evidence type="ECO:0000313" key="3">
    <source>
        <dbReference type="Proteomes" id="UP000522081"/>
    </source>
</evidence>
<dbReference type="EMBL" id="JACBZF010000002">
    <property type="protein sequence ID" value="NYH95163.1"/>
    <property type="molecule type" value="Genomic_DNA"/>
</dbReference>
<dbReference type="SUPFAM" id="SSF55729">
    <property type="entry name" value="Acyl-CoA N-acyltransferases (Nat)"/>
    <property type="match status" value="1"/>
</dbReference>
<dbReference type="Gene3D" id="3.40.630.30">
    <property type="match status" value="1"/>
</dbReference>
<proteinExistence type="predicted"/>
<dbReference type="PROSITE" id="PS51186">
    <property type="entry name" value="GNAT"/>
    <property type="match status" value="1"/>
</dbReference>
<name>A0A7Z0BUG0_9SPHN</name>
<dbReference type="Pfam" id="PF13302">
    <property type="entry name" value="Acetyltransf_3"/>
    <property type="match status" value="1"/>
</dbReference>
<dbReference type="InterPro" id="IPR000182">
    <property type="entry name" value="GNAT_dom"/>
</dbReference>
<sequence length="187" mass="20645">MFIRTERLFLRPGWPEDSEEVLTLLHEEEVARNVPAASLPTSAREVREALQEPRGKLMPYFFITIPAGRGTKLVGCIWLFKEGPDTELFCWIGKDYRGRGYATEAVRAVVTQARALGYRRILASHFADNKGAAQVLKEVGFEPTGETRKRFCAGRGGDVTSVIYVADCRASFGGGDDDGSEGDRQAA</sequence>